<organism evidence="1 2">
    <name type="scientific">Chryseobacterium joostei</name>
    <dbReference type="NCBI Taxonomy" id="112234"/>
    <lineage>
        <taxon>Bacteria</taxon>
        <taxon>Pseudomonadati</taxon>
        <taxon>Bacteroidota</taxon>
        <taxon>Flavobacteriia</taxon>
        <taxon>Flavobacteriales</taxon>
        <taxon>Weeksellaceae</taxon>
        <taxon>Chryseobacterium group</taxon>
        <taxon>Chryseobacterium</taxon>
    </lineage>
</organism>
<sequence>MKFTFTILLLAMYACLYGQSLEYTFNVGTGATYLVENYDRSININYKTPVSISTDLKFTPKNSNFGILLRYQFTGTGVDGSKWFDEFSPSFKAQVNDNSFILLIEYLKKSDKKINFGANFGLGYTKQIISLENENYTRRNVFPSLHIGGIISCKINSKLSVKLQPGFQFFDPLNALSKNNYHFAKEDIHFLTQVGFSYLFSL</sequence>
<reference evidence="1 2" key="1">
    <citation type="submission" date="2017-01" db="EMBL/GenBank/DDBJ databases">
        <authorList>
            <person name="Mah S.A."/>
            <person name="Swanson W.J."/>
            <person name="Moy G.W."/>
            <person name="Vacquier V.D."/>
        </authorList>
    </citation>
    <scope>NUCLEOTIDE SEQUENCE [LARGE SCALE GENOMIC DNA]</scope>
    <source>
        <strain evidence="1 2">DSM 16927</strain>
    </source>
</reference>
<gene>
    <name evidence="1" type="ORF">SAMN05421768_11613</name>
</gene>
<dbReference type="PROSITE" id="PS51257">
    <property type="entry name" value="PROKAR_LIPOPROTEIN"/>
    <property type="match status" value="1"/>
</dbReference>
<accession>A0A1N7KNB2</accession>
<dbReference type="AlphaFoldDB" id="A0A1N7KNB2"/>
<dbReference type="RefSeq" id="WP_076357723.1">
    <property type="nucleotide sequence ID" value="NZ_FTNZ01000016.1"/>
</dbReference>
<dbReference type="EMBL" id="FTNZ01000016">
    <property type="protein sequence ID" value="SIS63034.1"/>
    <property type="molecule type" value="Genomic_DNA"/>
</dbReference>
<protein>
    <recommendedName>
        <fullName evidence="3">Outer membrane protein beta-barrel domain-containing protein</fullName>
    </recommendedName>
</protein>
<proteinExistence type="predicted"/>
<dbReference type="Proteomes" id="UP000186106">
    <property type="component" value="Unassembled WGS sequence"/>
</dbReference>
<evidence type="ECO:0008006" key="3">
    <source>
        <dbReference type="Google" id="ProtNLM"/>
    </source>
</evidence>
<evidence type="ECO:0000313" key="2">
    <source>
        <dbReference type="Proteomes" id="UP000186106"/>
    </source>
</evidence>
<name>A0A1N7KNB2_9FLAO</name>
<evidence type="ECO:0000313" key="1">
    <source>
        <dbReference type="EMBL" id="SIS63034.1"/>
    </source>
</evidence>